<reference evidence="1" key="1">
    <citation type="submission" date="2023-07" db="EMBL/GenBank/DDBJ databases">
        <title>Chromosome-level Genome Assembly of Striped Snakehead (Channa striata).</title>
        <authorList>
            <person name="Liu H."/>
        </authorList>
    </citation>
    <scope>NUCLEOTIDE SEQUENCE</scope>
    <source>
        <strain evidence="1">Gz</strain>
        <tissue evidence="1">Muscle</tissue>
    </source>
</reference>
<dbReference type="EMBL" id="JAUPFM010000008">
    <property type="protein sequence ID" value="KAK2844130.1"/>
    <property type="molecule type" value="Genomic_DNA"/>
</dbReference>
<name>A0AA88MVS0_CHASR</name>
<dbReference type="Proteomes" id="UP001187415">
    <property type="component" value="Unassembled WGS sequence"/>
</dbReference>
<proteinExistence type="predicted"/>
<keyword evidence="2" id="KW-1185">Reference proteome</keyword>
<gene>
    <name evidence="1" type="ORF">Q5P01_010789</name>
</gene>
<organism evidence="1 2">
    <name type="scientific">Channa striata</name>
    <name type="common">Snakehead murrel</name>
    <name type="synonym">Ophicephalus striatus</name>
    <dbReference type="NCBI Taxonomy" id="64152"/>
    <lineage>
        <taxon>Eukaryota</taxon>
        <taxon>Metazoa</taxon>
        <taxon>Chordata</taxon>
        <taxon>Craniata</taxon>
        <taxon>Vertebrata</taxon>
        <taxon>Euteleostomi</taxon>
        <taxon>Actinopterygii</taxon>
        <taxon>Neopterygii</taxon>
        <taxon>Teleostei</taxon>
        <taxon>Neoteleostei</taxon>
        <taxon>Acanthomorphata</taxon>
        <taxon>Anabantaria</taxon>
        <taxon>Anabantiformes</taxon>
        <taxon>Channoidei</taxon>
        <taxon>Channidae</taxon>
        <taxon>Channa</taxon>
    </lineage>
</organism>
<protein>
    <submittedName>
        <fullName evidence="1">Uncharacterized protein</fullName>
    </submittedName>
</protein>
<comment type="caution">
    <text evidence="1">The sequence shown here is derived from an EMBL/GenBank/DDBJ whole genome shotgun (WGS) entry which is preliminary data.</text>
</comment>
<dbReference type="AlphaFoldDB" id="A0AA88MVS0"/>
<evidence type="ECO:0000313" key="1">
    <source>
        <dbReference type="EMBL" id="KAK2844130.1"/>
    </source>
</evidence>
<accession>A0AA88MVS0</accession>
<sequence>MCDIMHVMHVEAARENSIRFRRKAEQNRMLSTSTDSYRLCVRVHGQEIYTVCGTMESDVKTSWVFYTPASVSFAAQRGGKWIIIISDDEKDGHIRKTVSDLDSAWAQLCNRHLRLEEARRTEDARCEDRQPRRASGCVWGRSASLFLSAVTIRLSSAPGFLLCCRICGNPPDRDASVRTPATEATNCDVPSVELRCKELWLDDRGKWPRVES</sequence>
<evidence type="ECO:0000313" key="2">
    <source>
        <dbReference type="Proteomes" id="UP001187415"/>
    </source>
</evidence>